<gene>
    <name evidence="1" type="ORF">OG563_07190</name>
</gene>
<organism evidence="1 2">
    <name type="scientific">Nocardia vinacea</name>
    <dbReference type="NCBI Taxonomy" id="96468"/>
    <lineage>
        <taxon>Bacteria</taxon>
        <taxon>Bacillati</taxon>
        <taxon>Actinomycetota</taxon>
        <taxon>Actinomycetes</taxon>
        <taxon>Mycobacteriales</taxon>
        <taxon>Nocardiaceae</taxon>
        <taxon>Nocardia</taxon>
    </lineage>
</organism>
<proteinExistence type="predicted"/>
<keyword evidence="2" id="KW-1185">Reference proteome</keyword>
<sequence>MDLPARFDDEDLRKLAIAAENDEGYRYLQRDDGSWSLVGGDGWEVEFAEPDADVISAIASAMRAPIDVTPISVVDNEIR</sequence>
<name>A0ABZ1YY99_9NOCA</name>
<reference evidence="1" key="1">
    <citation type="submission" date="2022-10" db="EMBL/GenBank/DDBJ databases">
        <title>The complete genomes of actinobacterial strains from the NBC collection.</title>
        <authorList>
            <person name="Joergensen T.S."/>
            <person name="Alvarez Arevalo M."/>
            <person name="Sterndorff E.B."/>
            <person name="Faurdal D."/>
            <person name="Vuksanovic O."/>
            <person name="Mourched A.-S."/>
            <person name="Charusanti P."/>
            <person name="Shaw S."/>
            <person name="Blin K."/>
            <person name="Weber T."/>
        </authorList>
    </citation>
    <scope>NUCLEOTIDE SEQUENCE</scope>
    <source>
        <strain evidence="1">NBC_01482</strain>
    </source>
</reference>
<dbReference type="EMBL" id="CP109441">
    <property type="protein sequence ID" value="WUV47988.1"/>
    <property type="molecule type" value="Genomic_DNA"/>
</dbReference>
<evidence type="ECO:0000313" key="2">
    <source>
        <dbReference type="Proteomes" id="UP001432062"/>
    </source>
</evidence>
<evidence type="ECO:0000313" key="1">
    <source>
        <dbReference type="EMBL" id="WUV47988.1"/>
    </source>
</evidence>
<accession>A0ABZ1YY99</accession>
<evidence type="ECO:0008006" key="3">
    <source>
        <dbReference type="Google" id="ProtNLM"/>
    </source>
</evidence>
<protein>
    <recommendedName>
        <fullName evidence="3">DUF2188 domain-containing protein</fullName>
    </recommendedName>
</protein>
<dbReference type="RefSeq" id="WP_329412244.1">
    <property type="nucleotide sequence ID" value="NZ_CP109441.1"/>
</dbReference>
<dbReference type="Proteomes" id="UP001432062">
    <property type="component" value="Chromosome"/>
</dbReference>